<accession>A0A5C1AES4</accession>
<evidence type="ECO:0000313" key="2">
    <source>
        <dbReference type="Proteomes" id="UP000324974"/>
    </source>
</evidence>
<reference evidence="2" key="1">
    <citation type="submission" date="2019-08" db="EMBL/GenBank/DDBJ databases">
        <title>Limnoglobus roseus gen. nov., sp. nov., a novel freshwater planctomycete with a giant genome from the family Gemmataceae.</title>
        <authorList>
            <person name="Kulichevskaya I.S."/>
            <person name="Naumoff D.G."/>
            <person name="Miroshnikov K."/>
            <person name="Ivanova A."/>
            <person name="Philippov D.A."/>
            <person name="Hakobyan A."/>
            <person name="Rijpstra I.C."/>
            <person name="Sinninghe Damste J.S."/>
            <person name="Liesack W."/>
            <person name="Dedysh S.N."/>
        </authorList>
    </citation>
    <scope>NUCLEOTIDE SEQUENCE [LARGE SCALE GENOMIC DNA]</scope>
    <source>
        <strain evidence="2">PX52</strain>
    </source>
</reference>
<dbReference type="SFLD" id="SFLDG01018">
    <property type="entry name" value="Squalene/Phytoene_Synthase_Lik"/>
    <property type="match status" value="1"/>
</dbReference>
<keyword evidence="2" id="KW-1185">Reference proteome</keyword>
<evidence type="ECO:0000313" key="1">
    <source>
        <dbReference type="EMBL" id="QEL17270.1"/>
    </source>
</evidence>
<dbReference type="NCBIfam" id="TIGR03464">
    <property type="entry name" value="HpnC"/>
    <property type="match status" value="1"/>
</dbReference>
<dbReference type="AlphaFoldDB" id="A0A5C1AES4"/>
<dbReference type="Pfam" id="PF00494">
    <property type="entry name" value="SQS_PSY"/>
    <property type="match status" value="1"/>
</dbReference>
<dbReference type="GO" id="GO:0016114">
    <property type="term" value="P:terpenoid biosynthetic process"/>
    <property type="evidence" value="ECO:0007669"/>
    <property type="project" value="UniProtKB-ARBA"/>
</dbReference>
<dbReference type="InterPro" id="IPR033904">
    <property type="entry name" value="Trans_IPPS_HH"/>
</dbReference>
<sequence length="311" mass="35639">MGWNFADELQRWGPQSPGLANPGLSHARSYCASVTHRHYENFTVASVLLPRKLLPHFHAVYAYCRWADDLADETAGGDSTLALLDWWRHELLAVYNGQPRHPVMIALRETVQKFAIPPAPFLNLLTAFEQDQRKKTYATFDELLGYCRNSANPVGELVLYQFECHDAERAALSDEVCTGLQLANFWQDVGRDLDIGRVYLPEEDRRRFGYADEDLHARRFTPAFAELMRFEVDRTRDYFERGKRLLPLIPRQVRIDVDLFIRGGEATLAAVERQGYDVWKQRPKVSKWQKVKLLGRALTSSVSAAWQSPGG</sequence>
<dbReference type="InterPro" id="IPR044843">
    <property type="entry name" value="Trans_IPPS_bact-type"/>
</dbReference>
<dbReference type="PANTHER" id="PTHR31480">
    <property type="entry name" value="BIFUNCTIONAL LYCOPENE CYCLASE/PHYTOENE SYNTHASE"/>
    <property type="match status" value="1"/>
</dbReference>
<dbReference type="SUPFAM" id="SSF48576">
    <property type="entry name" value="Terpenoid synthases"/>
    <property type="match status" value="1"/>
</dbReference>
<dbReference type="GO" id="GO:0051996">
    <property type="term" value="F:squalene synthase [NAD(P)H] activity"/>
    <property type="evidence" value="ECO:0007669"/>
    <property type="project" value="InterPro"/>
</dbReference>
<dbReference type="EMBL" id="CP042425">
    <property type="protein sequence ID" value="QEL17270.1"/>
    <property type="molecule type" value="Genomic_DNA"/>
</dbReference>
<dbReference type="Proteomes" id="UP000324974">
    <property type="component" value="Chromosome"/>
</dbReference>
<dbReference type="Gene3D" id="1.10.600.10">
    <property type="entry name" value="Farnesyl Diphosphate Synthase"/>
    <property type="match status" value="1"/>
</dbReference>
<proteinExistence type="predicted"/>
<dbReference type="RefSeq" id="WP_149111903.1">
    <property type="nucleotide sequence ID" value="NZ_CP042425.1"/>
</dbReference>
<dbReference type="InterPro" id="IPR017827">
    <property type="entry name" value="HSQ_synthase_HpnC"/>
</dbReference>
<gene>
    <name evidence="1" type="primary">hpnC</name>
    <name evidence="1" type="ORF">PX52LOC_04253</name>
</gene>
<name>A0A5C1AES4_9BACT</name>
<dbReference type="SFLD" id="SFLDG01212">
    <property type="entry name" value="Phytoene_synthase_like"/>
    <property type="match status" value="1"/>
</dbReference>
<dbReference type="InterPro" id="IPR008949">
    <property type="entry name" value="Isoprenoid_synthase_dom_sf"/>
</dbReference>
<dbReference type="CDD" id="cd00683">
    <property type="entry name" value="Trans_IPPS_HH"/>
    <property type="match status" value="1"/>
</dbReference>
<dbReference type="GO" id="GO:0004311">
    <property type="term" value="F:geranylgeranyl diphosphate synthase activity"/>
    <property type="evidence" value="ECO:0007669"/>
    <property type="project" value="InterPro"/>
</dbReference>
<dbReference type="OrthoDB" id="9787280at2"/>
<protein>
    <submittedName>
        <fullName evidence="1">Squalene synthase HpnC</fullName>
    </submittedName>
</protein>
<dbReference type="KEGG" id="lrs:PX52LOC_04253"/>
<dbReference type="InterPro" id="IPR002060">
    <property type="entry name" value="Squ/phyt_synthse"/>
</dbReference>
<dbReference type="SFLD" id="SFLDS00005">
    <property type="entry name" value="Isoprenoid_Synthase_Type_I"/>
    <property type="match status" value="1"/>
</dbReference>
<organism evidence="1 2">
    <name type="scientific">Limnoglobus roseus</name>
    <dbReference type="NCBI Taxonomy" id="2598579"/>
    <lineage>
        <taxon>Bacteria</taxon>
        <taxon>Pseudomonadati</taxon>
        <taxon>Planctomycetota</taxon>
        <taxon>Planctomycetia</taxon>
        <taxon>Gemmatales</taxon>
        <taxon>Gemmataceae</taxon>
        <taxon>Limnoglobus</taxon>
    </lineage>
</organism>